<keyword evidence="1" id="KW-0472">Membrane</keyword>
<feature type="domain" description="Rod shape-determining protein MreC beta-barrel core" evidence="2">
    <location>
        <begin position="116"/>
        <end position="254"/>
    </location>
</feature>
<comment type="caution">
    <text evidence="3">The sequence shown here is derived from an EMBL/GenBank/DDBJ whole genome shotgun (WGS) entry which is preliminary data.</text>
</comment>
<name>A0A1G2T331_9BACT</name>
<dbReference type="PANTHER" id="PTHR34138:SF1">
    <property type="entry name" value="CELL SHAPE-DETERMINING PROTEIN MREC"/>
    <property type="match status" value="1"/>
</dbReference>
<dbReference type="GO" id="GO:0005886">
    <property type="term" value="C:plasma membrane"/>
    <property type="evidence" value="ECO:0007669"/>
    <property type="project" value="TreeGrafter"/>
</dbReference>
<dbReference type="Pfam" id="PF04085">
    <property type="entry name" value="MreC"/>
    <property type="match status" value="1"/>
</dbReference>
<accession>A0A1G2T331</accession>
<reference evidence="3 4" key="1">
    <citation type="journal article" date="2016" name="Nat. Commun.">
        <title>Thousands of microbial genomes shed light on interconnected biogeochemical processes in an aquifer system.</title>
        <authorList>
            <person name="Anantharaman K."/>
            <person name="Brown C.T."/>
            <person name="Hug L.A."/>
            <person name="Sharon I."/>
            <person name="Castelle C.J."/>
            <person name="Probst A.J."/>
            <person name="Thomas B.C."/>
            <person name="Singh A."/>
            <person name="Wilkins M.J."/>
            <person name="Karaoz U."/>
            <person name="Brodie E.L."/>
            <person name="Williams K.H."/>
            <person name="Hubbard S.S."/>
            <person name="Banfield J.F."/>
        </authorList>
    </citation>
    <scope>NUCLEOTIDE SEQUENCE [LARGE SCALE GENOMIC DNA]</scope>
</reference>
<feature type="transmembrane region" description="Helical" evidence="1">
    <location>
        <begin position="12"/>
        <end position="34"/>
    </location>
</feature>
<sequence length="257" mass="27650">MNYLPRNKGRRPLLKLALFLVGVFAAGVLILYLLDGFLIAVVTPLWRTETWVGTQVSAVKDFFRFKNSLISENTRLKEKLAALQIEAAARFAGGEAGAWSEILGRRAETGGIASTILARPPQVPYDTVVIDAGSNEGVVQDARVFMPEGPALGIVEQVFNSSAKVKLFSTSGEKTAAVLERHGVPVTLEGAGGGNFKIKVPREIEVASGDRILSADALPQLLAVVGEVVMEPTDSFKEILAISPANIFNIHFILVRP</sequence>
<keyword evidence="1" id="KW-0812">Transmembrane</keyword>
<evidence type="ECO:0000313" key="4">
    <source>
        <dbReference type="Proteomes" id="UP000178612"/>
    </source>
</evidence>
<dbReference type="PANTHER" id="PTHR34138">
    <property type="entry name" value="CELL SHAPE-DETERMINING PROTEIN MREC"/>
    <property type="match status" value="1"/>
</dbReference>
<proteinExistence type="predicted"/>
<dbReference type="GO" id="GO:0008360">
    <property type="term" value="P:regulation of cell shape"/>
    <property type="evidence" value="ECO:0007669"/>
    <property type="project" value="InterPro"/>
</dbReference>
<dbReference type="InterPro" id="IPR007221">
    <property type="entry name" value="MreC"/>
</dbReference>
<protein>
    <recommendedName>
        <fullName evidence="2">Rod shape-determining protein MreC beta-barrel core domain-containing protein</fullName>
    </recommendedName>
</protein>
<dbReference type="Proteomes" id="UP000178612">
    <property type="component" value="Unassembled WGS sequence"/>
</dbReference>
<evidence type="ECO:0000256" key="1">
    <source>
        <dbReference type="SAM" id="Phobius"/>
    </source>
</evidence>
<dbReference type="EMBL" id="MHVJ01000013">
    <property type="protein sequence ID" value="OHA91219.1"/>
    <property type="molecule type" value="Genomic_DNA"/>
</dbReference>
<evidence type="ECO:0000313" key="3">
    <source>
        <dbReference type="EMBL" id="OHA91219.1"/>
    </source>
</evidence>
<gene>
    <name evidence="3" type="ORF">A2758_01970</name>
</gene>
<dbReference type="InterPro" id="IPR042177">
    <property type="entry name" value="Cell/Rod_1"/>
</dbReference>
<dbReference type="Gene3D" id="2.40.10.340">
    <property type="entry name" value="Rod shape-determining protein MreC, domain 1"/>
    <property type="match status" value="1"/>
</dbReference>
<keyword evidence="1" id="KW-1133">Transmembrane helix</keyword>
<dbReference type="AlphaFoldDB" id="A0A1G2T331"/>
<dbReference type="InterPro" id="IPR055342">
    <property type="entry name" value="MreC_beta-barrel_core"/>
</dbReference>
<evidence type="ECO:0000259" key="2">
    <source>
        <dbReference type="Pfam" id="PF04085"/>
    </source>
</evidence>
<organism evidence="3 4">
    <name type="scientific">Candidatus Zambryskibacteria bacterium RIFCSPHIGHO2_01_FULL_49_18</name>
    <dbReference type="NCBI Taxonomy" id="1802740"/>
    <lineage>
        <taxon>Bacteria</taxon>
        <taxon>Candidatus Zambryskiibacteriota</taxon>
    </lineage>
</organism>